<keyword evidence="2" id="KW-1185">Reference proteome</keyword>
<dbReference type="AlphaFoldDB" id="A0A7J9MYK4"/>
<sequence length="37" mass="4412">MLMVETVEWCLRQKAPAWCASRHLPRKELTWKKLSNA</sequence>
<accession>A0A7J9MYK4</accession>
<proteinExistence type="predicted"/>
<organism evidence="1 2">
    <name type="scientific">Gossypium schwendimanii</name>
    <name type="common">Cotton</name>
    <dbReference type="NCBI Taxonomy" id="34291"/>
    <lineage>
        <taxon>Eukaryota</taxon>
        <taxon>Viridiplantae</taxon>
        <taxon>Streptophyta</taxon>
        <taxon>Embryophyta</taxon>
        <taxon>Tracheophyta</taxon>
        <taxon>Spermatophyta</taxon>
        <taxon>Magnoliopsida</taxon>
        <taxon>eudicotyledons</taxon>
        <taxon>Gunneridae</taxon>
        <taxon>Pentapetalae</taxon>
        <taxon>rosids</taxon>
        <taxon>malvids</taxon>
        <taxon>Malvales</taxon>
        <taxon>Malvaceae</taxon>
        <taxon>Malvoideae</taxon>
        <taxon>Gossypium</taxon>
    </lineage>
</organism>
<name>A0A7J9MYK4_GOSSC</name>
<dbReference type="Proteomes" id="UP000593576">
    <property type="component" value="Unassembled WGS sequence"/>
</dbReference>
<dbReference type="EMBL" id="JABFAF010263957">
    <property type="protein sequence ID" value="MBA0876183.1"/>
    <property type="molecule type" value="Genomic_DNA"/>
</dbReference>
<comment type="caution">
    <text evidence="1">The sequence shown here is derived from an EMBL/GenBank/DDBJ whole genome shotgun (WGS) entry which is preliminary data.</text>
</comment>
<dbReference type="OrthoDB" id="10354730at2759"/>
<protein>
    <submittedName>
        <fullName evidence="1">Uncharacterized protein</fullName>
    </submittedName>
</protein>
<evidence type="ECO:0000313" key="2">
    <source>
        <dbReference type="Proteomes" id="UP000593576"/>
    </source>
</evidence>
<reference evidence="1 2" key="1">
    <citation type="journal article" date="2019" name="Genome Biol. Evol.">
        <title>Insights into the evolution of the New World diploid cottons (Gossypium, subgenus Houzingenia) based on genome sequencing.</title>
        <authorList>
            <person name="Grover C.E."/>
            <person name="Arick M.A. 2nd"/>
            <person name="Thrash A."/>
            <person name="Conover J.L."/>
            <person name="Sanders W.S."/>
            <person name="Peterson D.G."/>
            <person name="Frelichowski J.E."/>
            <person name="Scheffler J.A."/>
            <person name="Scheffler B.E."/>
            <person name="Wendel J.F."/>
        </authorList>
    </citation>
    <scope>NUCLEOTIDE SEQUENCE [LARGE SCALE GENOMIC DNA]</scope>
    <source>
        <strain evidence="1">1</strain>
        <tissue evidence="1">Leaf</tissue>
    </source>
</reference>
<gene>
    <name evidence="1" type="ORF">Goshw_027309</name>
</gene>
<evidence type="ECO:0000313" key="1">
    <source>
        <dbReference type="EMBL" id="MBA0876183.1"/>
    </source>
</evidence>